<dbReference type="AlphaFoldDB" id="A0A6G6Y4N6"/>
<name>A0A6G6Y4N6_9SPHN</name>
<feature type="compositionally biased region" description="Basic and acidic residues" evidence="1">
    <location>
        <begin position="292"/>
        <end position="372"/>
    </location>
</feature>
<feature type="signal peptide" evidence="2">
    <location>
        <begin position="1"/>
        <end position="25"/>
    </location>
</feature>
<dbReference type="GO" id="GO:0042834">
    <property type="term" value="F:peptidoglycan binding"/>
    <property type="evidence" value="ECO:0007669"/>
    <property type="project" value="InterPro"/>
</dbReference>
<accession>A0A6G6Y4N6</accession>
<dbReference type="PROSITE" id="PS51724">
    <property type="entry name" value="SPOR"/>
    <property type="match status" value="1"/>
</dbReference>
<keyword evidence="5" id="KW-1185">Reference proteome</keyword>
<dbReference type="Proteomes" id="UP000501568">
    <property type="component" value="Chromosome"/>
</dbReference>
<dbReference type="RefSeq" id="WP_165326812.1">
    <property type="nucleotide sequence ID" value="NZ_CP049109.1"/>
</dbReference>
<dbReference type="EMBL" id="CP049109">
    <property type="protein sequence ID" value="QIG79811.1"/>
    <property type="molecule type" value="Genomic_DNA"/>
</dbReference>
<feature type="domain" description="SPOR" evidence="3">
    <location>
        <begin position="445"/>
        <end position="526"/>
    </location>
</feature>
<dbReference type="Gene3D" id="1.25.40.10">
    <property type="entry name" value="Tetratricopeptide repeat domain"/>
    <property type="match status" value="1"/>
</dbReference>
<evidence type="ECO:0000256" key="1">
    <source>
        <dbReference type="SAM" id="MobiDB-lite"/>
    </source>
</evidence>
<dbReference type="Pfam" id="PF05036">
    <property type="entry name" value="SPOR"/>
    <property type="match status" value="1"/>
</dbReference>
<feature type="chain" id="PRO_5026159067" evidence="2">
    <location>
        <begin position="26"/>
        <end position="537"/>
    </location>
</feature>
<organism evidence="4 5">
    <name type="scientific">Stakelama tenebrarum</name>
    <dbReference type="NCBI Taxonomy" id="2711215"/>
    <lineage>
        <taxon>Bacteria</taxon>
        <taxon>Pseudomonadati</taxon>
        <taxon>Pseudomonadota</taxon>
        <taxon>Alphaproteobacteria</taxon>
        <taxon>Sphingomonadales</taxon>
        <taxon>Sphingomonadaceae</taxon>
        <taxon>Stakelama</taxon>
    </lineage>
</organism>
<feature type="compositionally biased region" description="Low complexity" evidence="1">
    <location>
        <begin position="426"/>
        <end position="442"/>
    </location>
</feature>
<keyword evidence="2" id="KW-0732">Signal</keyword>
<proteinExistence type="predicted"/>
<dbReference type="InterPro" id="IPR011990">
    <property type="entry name" value="TPR-like_helical_dom_sf"/>
</dbReference>
<protein>
    <submittedName>
        <fullName evidence="4">SPOR domain-containing protein</fullName>
    </submittedName>
</protein>
<gene>
    <name evidence="4" type="ORF">G5C33_08455</name>
</gene>
<evidence type="ECO:0000259" key="3">
    <source>
        <dbReference type="PROSITE" id="PS51724"/>
    </source>
</evidence>
<evidence type="ECO:0000313" key="5">
    <source>
        <dbReference type="Proteomes" id="UP000501568"/>
    </source>
</evidence>
<feature type="compositionally biased region" description="Low complexity" evidence="1">
    <location>
        <begin position="268"/>
        <end position="291"/>
    </location>
</feature>
<evidence type="ECO:0000256" key="2">
    <source>
        <dbReference type="SAM" id="SignalP"/>
    </source>
</evidence>
<sequence>MTPLFRATAVSFVLAAAGGALPAAAQDLPTEVVAPPSPLADELGQQVRILADDPRNLEALLTAGNLSVRLNDPVAALAFYSRAAEEAPDDPRVPAGRGSALVLLGKPGEALGLFNQAEEAGLPVSAFAADRGFAYDLLGAPALAQRDYRVALEGPHDDETVRRYALSLGITGDVDEAMAQLDPLLRRSDRAAWRARAFVQAMNGDVAGAERIADNMMPANMGGALAPYFRRLQTMSAADRAFAVHFGELSPTPARIADAELAPPLPQTAPAAAPPVQLAQAQQSPQATQSPRSDRRANRERQREAAARREREATEAAERERQAALAAQREREAEETARREREAAAAARREREAALAAQRERDAAEAARREASATRPAAQPAPAPVRSSALDDIVGNITIPASELGVAPMPGGDRPAPEPEPETTEPEASAPVEAQPAAARPDPAAEHPARHWVQVAGGADASALPFTWKRLVRQAPDLFEGRQAWTTPLRFTNRLLAGPFDSSGDAQAFVNALAAEDIDAFAWTSEAGQEITRLTIK</sequence>
<reference evidence="4 5" key="1">
    <citation type="submission" date="2020-02" db="EMBL/GenBank/DDBJ databases">
        <authorList>
            <person name="Zheng R.K."/>
            <person name="Sun C.M."/>
        </authorList>
    </citation>
    <scope>NUCLEOTIDE SEQUENCE [LARGE SCALE GENOMIC DNA]</scope>
    <source>
        <strain evidence="5">zrk23</strain>
    </source>
</reference>
<dbReference type="InterPro" id="IPR007730">
    <property type="entry name" value="SPOR-like_dom"/>
</dbReference>
<evidence type="ECO:0000313" key="4">
    <source>
        <dbReference type="EMBL" id="QIG79811.1"/>
    </source>
</evidence>
<dbReference type="KEGG" id="spzr:G5C33_08455"/>
<feature type="region of interest" description="Disordered" evidence="1">
    <location>
        <begin position="265"/>
        <end position="389"/>
    </location>
</feature>
<feature type="compositionally biased region" description="Low complexity" evidence="1">
    <location>
        <begin position="373"/>
        <end position="388"/>
    </location>
</feature>
<dbReference type="SUPFAM" id="SSF48452">
    <property type="entry name" value="TPR-like"/>
    <property type="match status" value="1"/>
</dbReference>
<feature type="region of interest" description="Disordered" evidence="1">
    <location>
        <begin position="401"/>
        <end position="443"/>
    </location>
</feature>